<proteinExistence type="predicted"/>
<organism evidence="2 3">
    <name type="scientific">Lophiostoma macrostomum CBS 122681</name>
    <dbReference type="NCBI Taxonomy" id="1314788"/>
    <lineage>
        <taxon>Eukaryota</taxon>
        <taxon>Fungi</taxon>
        <taxon>Dikarya</taxon>
        <taxon>Ascomycota</taxon>
        <taxon>Pezizomycotina</taxon>
        <taxon>Dothideomycetes</taxon>
        <taxon>Pleosporomycetidae</taxon>
        <taxon>Pleosporales</taxon>
        <taxon>Lophiostomataceae</taxon>
        <taxon>Lophiostoma</taxon>
    </lineage>
</organism>
<evidence type="ECO:0000313" key="3">
    <source>
        <dbReference type="Proteomes" id="UP000799324"/>
    </source>
</evidence>
<dbReference type="OrthoDB" id="3244603at2759"/>
<feature type="region of interest" description="Disordered" evidence="1">
    <location>
        <begin position="330"/>
        <end position="349"/>
    </location>
</feature>
<feature type="region of interest" description="Disordered" evidence="1">
    <location>
        <begin position="614"/>
        <end position="647"/>
    </location>
</feature>
<sequence>MGTPQPFKMYPETPPAVSMDFSRPRLKQLATWIRDDLDPAIAQDGPDRIRADDVLTLHEIFQALRKSTNITVLDLRATGIHKAVLEVAGIATRWPGRLADDCDKIISVWASKFGRLEDLRPFMYGRGGRLEGIAAAGDFTRAALLDRWQRNCPDRIASKRARRHGHIGFVPGAWWMTPLFAVHAGIIDLETAEGGICCDSHGAYAVVLKDTGETESSSEDTFTYRPQLADKGKFRLTAGNARSRHPLRVLRSHSLNSVWGPKAGIRYEGLHRTVGWVIRSAQADGHGYKAGDIIYEVKFERIDATPFAEVLKHPTASELDDYTEYKRLRRDHRDTSRTRQAVSPEANESFALRKDPSVIAPANTIASQLRTPVPIISPSPSRSATFKVPIASGASSLAKQKAPSPAPSGTSLALSKGSPIPRPSPPSGVSPAVSEYAHSSPEMPRLPTMFRTRRDSPPPQFIPRKPSPVGSKGSHRSDIKEVAPWIDYEPDVASASPSNIPRPGWPTDASEILSAQDPFPGLAEQGRTGSHGAHSAATSHHSLFKTGKDAKALKIKAPKSNLADLTKRGSRKTMKVPFPRSRNPLARALDGSHDGTEDEEQDYFTFKDCVPASYSSKPSPPMVGRVHNRASSSDLTPPFHARNSPTSPLIYRRRGAICLPPGSAHVLAMNLAHEAQRPEKTSTRPKRESPHHEVPRLPLRPPLPPVSLKSFISPANPAAAGNSSPRVSPLRGIISAARPAAPITSPGAPVLRSFISSVTPATPGISSPAVTSFLSSRPRSSVGASNSPSLDTGIKSNLRSFAKRTGINISEDQIVFKDPFKKLQLDESRLRSSAGVEPLAPEEKL</sequence>
<evidence type="ECO:0000256" key="1">
    <source>
        <dbReference type="SAM" id="MobiDB-lite"/>
    </source>
</evidence>
<feature type="region of interest" description="Disordered" evidence="1">
    <location>
        <begin position="519"/>
        <end position="540"/>
    </location>
</feature>
<feature type="compositionally biased region" description="Low complexity" evidence="1">
    <location>
        <begin position="528"/>
        <end position="540"/>
    </location>
</feature>
<dbReference type="InterPro" id="IPR036987">
    <property type="entry name" value="SRA-YDG_sf"/>
</dbReference>
<evidence type="ECO:0000313" key="2">
    <source>
        <dbReference type="EMBL" id="KAF2652935.1"/>
    </source>
</evidence>
<feature type="compositionally biased region" description="Basic and acidic residues" evidence="1">
    <location>
        <begin position="674"/>
        <end position="695"/>
    </location>
</feature>
<feature type="region of interest" description="Disordered" evidence="1">
    <location>
        <begin position="567"/>
        <end position="600"/>
    </location>
</feature>
<dbReference type="EMBL" id="MU004391">
    <property type="protein sequence ID" value="KAF2652935.1"/>
    <property type="molecule type" value="Genomic_DNA"/>
</dbReference>
<protein>
    <recommendedName>
        <fullName evidence="4">YDG domain-containing protein</fullName>
    </recommendedName>
</protein>
<dbReference type="Proteomes" id="UP000799324">
    <property type="component" value="Unassembled WGS sequence"/>
</dbReference>
<dbReference type="SUPFAM" id="SSF88697">
    <property type="entry name" value="PUA domain-like"/>
    <property type="match status" value="1"/>
</dbReference>
<name>A0A6A6SYX9_9PLEO</name>
<dbReference type="Gene3D" id="2.30.280.10">
    <property type="entry name" value="SRA-YDG"/>
    <property type="match status" value="1"/>
</dbReference>
<keyword evidence="3" id="KW-1185">Reference proteome</keyword>
<reference evidence="2" key="1">
    <citation type="journal article" date="2020" name="Stud. Mycol.">
        <title>101 Dothideomycetes genomes: a test case for predicting lifestyles and emergence of pathogens.</title>
        <authorList>
            <person name="Haridas S."/>
            <person name="Albert R."/>
            <person name="Binder M."/>
            <person name="Bloem J."/>
            <person name="Labutti K."/>
            <person name="Salamov A."/>
            <person name="Andreopoulos B."/>
            <person name="Baker S."/>
            <person name="Barry K."/>
            <person name="Bills G."/>
            <person name="Bluhm B."/>
            <person name="Cannon C."/>
            <person name="Castanera R."/>
            <person name="Culley D."/>
            <person name="Daum C."/>
            <person name="Ezra D."/>
            <person name="Gonzalez J."/>
            <person name="Henrissat B."/>
            <person name="Kuo A."/>
            <person name="Liang C."/>
            <person name="Lipzen A."/>
            <person name="Lutzoni F."/>
            <person name="Magnuson J."/>
            <person name="Mondo S."/>
            <person name="Nolan M."/>
            <person name="Ohm R."/>
            <person name="Pangilinan J."/>
            <person name="Park H.-J."/>
            <person name="Ramirez L."/>
            <person name="Alfaro M."/>
            <person name="Sun H."/>
            <person name="Tritt A."/>
            <person name="Yoshinaga Y."/>
            <person name="Zwiers L.-H."/>
            <person name="Turgeon B."/>
            <person name="Goodwin S."/>
            <person name="Spatafora J."/>
            <person name="Crous P."/>
            <person name="Grigoriev I."/>
        </authorList>
    </citation>
    <scope>NUCLEOTIDE SEQUENCE</scope>
    <source>
        <strain evidence="2">CBS 122681</strain>
    </source>
</reference>
<dbReference type="InterPro" id="IPR015947">
    <property type="entry name" value="PUA-like_sf"/>
</dbReference>
<evidence type="ECO:0008006" key="4">
    <source>
        <dbReference type="Google" id="ProtNLM"/>
    </source>
</evidence>
<accession>A0A6A6SYX9</accession>
<gene>
    <name evidence="2" type="ORF">K491DRAFT_718507</name>
</gene>
<dbReference type="AlphaFoldDB" id="A0A6A6SYX9"/>
<feature type="region of interest" description="Disordered" evidence="1">
    <location>
        <begin position="394"/>
        <end position="477"/>
    </location>
</feature>
<feature type="region of interest" description="Disordered" evidence="1">
    <location>
        <begin position="674"/>
        <end position="701"/>
    </location>
</feature>